<dbReference type="STRING" id="290338.CKO_04482"/>
<accession>A8APX3</accession>
<dbReference type="KEGG" id="cko:CKO_04482"/>
<evidence type="ECO:0000313" key="1">
    <source>
        <dbReference type="EMBL" id="ABV15537.1"/>
    </source>
</evidence>
<dbReference type="EMBL" id="CP000822">
    <property type="protein sequence ID" value="ABV15537.1"/>
    <property type="molecule type" value="Genomic_DNA"/>
</dbReference>
<evidence type="ECO:0000313" key="2">
    <source>
        <dbReference type="Proteomes" id="UP000008148"/>
    </source>
</evidence>
<dbReference type="Proteomes" id="UP000008148">
    <property type="component" value="Chromosome"/>
</dbReference>
<sequence>MAKKALATSAASAPAMTVLAAMFMAVVMRSLATFMMMSHDVLLFYLDISNLYLKLVILQVDRFLFCLIH</sequence>
<organism evidence="1 2">
    <name type="scientific">Citrobacter koseri (strain ATCC BAA-895 / CDC 4225-83 / SGSC4696)</name>
    <dbReference type="NCBI Taxonomy" id="290338"/>
    <lineage>
        <taxon>Bacteria</taxon>
        <taxon>Pseudomonadati</taxon>
        <taxon>Pseudomonadota</taxon>
        <taxon>Gammaproteobacteria</taxon>
        <taxon>Enterobacterales</taxon>
        <taxon>Enterobacteriaceae</taxon>
        <taxon>Citrobacter</taxon>
    </lineage>
</organism>
<dbReference type="AlphaFoldDB" id="A8APX3"/>
<name>A8APX3_CITK8</name>
<reference evidence="1 2" key="1">
    <citation type="submission" date="2007-08" db="EMBL/GenBank/DDBJ databases">
        <authorList>
            <consortium name="The Citrobacter koseri Genome Sequencing Project"/>
            <person name="McClelland M."/>
            <person name="Sanderson E.K."/>
            <person name="Porwollik S."/>
            <person name="Spieth J."/>
            <person name="Clifton W.S."/>
            <person name="Latreille P."/>
            <person name="Courtney L."/>
            <person name="Wang C."/>
            <person name="Pepin K."/>
            <person name="Bhonagiri V."/>
            <person name="Nash W."/>
            <person name="Johnson M."/>
            <person name="Thiruvilangam P."/>
            <person name="Wilson R."/>
        </authorList>
    </citation>
    <scope>NUCLEOTIDE SEQUENCE [LARGE SCALE GENOMIC DNA]</scope>
    <source>
        <strain evidence="2">ATCC BAA-895 / CDC 4225-83 / SGSC4696</strain>
    </source>
</reference>
<dbReference type="HOGENOM" id="CLU_2768353_0_0_6"/>
<gene>
    <name evidence="1" type="ordered locus">CKO_04482</name>
</gene>
<proteinExistence type="predicted"/>
<keyword evidence="2" id="KW-1185">Reference proteome</keyword>
<protein>
    <submittedName>
        <fullName evidence="1">Uncharacterized protein</fullName>
    </submittedName>
</protein>